<name>A0ABZ0EBF5_9BURK</name>
<dbReference type="Pfam" id="PF25872">
    <property type="entry name" value="HTH_77"/>
    <property type="match status" value="1"/>
</dbReference>
<organism evidence="2 3">
    <name type="scientific">Paraburkholderia kirstenboschensis</name>
    <dbReference type="NCBI Taxonomy" id="1245436"/>
    <lineage>
        <taxon>Bacteria</taxon>
        <taxon>Pseudomonadati</taxon>
        <taxon>Pseudomonadota</taxon>
        <taxon>Betaproteobacteria</taxon>
        <taxon>Burkholderiales</taxon>
        <taxon>Burkholderiaceae</taxon>
        <taxon>Paraburkholderia</taxon>
    </lineage>
</organism>
<dbReference type="EMBL" id="CP136511">
    <property type="protein sequence ID" value="WOD14280.1"/>
    <property type="molecule type" value="Genomic_DNA"/>
</dbReference>
<keyword evidence="3" id="KW-1185">Reference proteome</keyword>
<dbReference type="Proteomes" id="UP001302652">
    <property type="component" value="Chromosome 3"/>
</dbReference>
<evidence type="ECO:0000259" key="1">
    <source>
        <dbReference type="Pfam" id="PF25872"/>
    </source>
</evidence>
<accession>A0ABZ0EBF5</accession>
<dbReference type="PANTHER" id="PTHR47691:SF3">
    <property type="entry name" value="HTH-TYPE TRANSCRIPTIONAL REGULATOR RV0890C-RELATED"/>
    <property type="match status" value="1"/>
</dbReference>
<evidence type="ECO:0000313" key="2">
    <source>
        <dbReference type="EMBL" id="WOD14280.1"/>
    </source>
</evidence>
<sequence length="115" mass="12828">MERHRTLGAALDWSYWLLTQVESTILQRLSVLSGPFTLEVAVDLAKDSEITANDVIGGVGQLVEKSLLCADVSDTIARYRLLRITRAYVLQKFAESGEAETIMRRHATQLHHACS</sequence>
<evidence type="ECO:0000313" key="3">
    <source>
        <dbReference type="Proteomes" id="UP001302652"/>
    </source>
</evidence>
<gene>
    <name evidence="2" type="ORF">RW095_01910</name>
</gene>
<protein>
    <recommendedName>
        <fullName evidence="1">Winged helix-turn-helix domain-containing protein</fullName>
    </recommendedName>
</protein>
<dbReference type="RefSeq" id="WP_317016111.1">
    <property type="nucleotide sequence ID" value="NZ_CP136511.1"/>
</dbReference>
<reference evidence="2 3" key="1">
    <citation type="submission" date="2023-10" db="EMBL/GenBank/DDBJ databases">
        <title>Surface-active antibiotics is a multifunctional adaptation for post-fire microbes.</title>
        <authorList>
            <person name="Liu M.D."/>
            <person name="Du Y."/>
            <person name="Koupaei S.K."/>
            <person name="Kim N.R."/>
            <person name="Zhang W."/>
            <person name="Traxler M.F."/>
        </authorList>
    </citation>
    <scope>NUCLEOTIDE SEQUENCE [LARGE SCALE GENOMIC DNA]</scope>
    <source>
        <strain evidence="2 3">F3</strain>
    </source>
</reference>
<proteinExistence type="predicted"/>
<feature type="domain" description="Winged helix-turn-helix" evidence="1">
    <location>
        <begin position="22"/>
        <end position="91"/>
    </location>
</feature>
<dbReference type="PANTHER" id="PTHR47691">
    <property type="entry name" value="REGULATOR-RELATED"/>
    <property type="match status" value="1"/>
</dbReference>
<dbReference type="InterPro" id="IPR058852">
    <property type="entry name" value="HTH_77"/>
</dbReference>